<dbReference type="AlphaFoldDB" id="A0A022QXR0"/>
<reference evidence="2 3" key="1">
    <citation type="journal article" date="2013" name="Proc. Natl. Acad. Sci. U.S.A.">
        <title>Fine-scale variation in meiotic recombination in Mimulus inferred from population shotgun sequencing.</title>
        <authorList>
            <person name="Hellsten U."/>
            <person name="Wright K.M."/>
            <person name="Jenkins J."/>
            <person name="Shu S."/>
            <person name="Yuan Y."/>
            <person name="Wessler S.R."/>
            <person name="Schmutz J."/>
            <person name="Willis J.H."/>
            <person name="Rokhsar D.S."/>
        </authorList>
    </citation>
    <scope>NUCLEOTIDE SEQUENCE [LARGE SCALE GENOMIC DNA]</scope>
    <source>
        <strain evidence="3">cv. DUN x IM62</strain>
    </source>
</reference>
<dbReference type="PANTHER" id="PTHR35741:SF1">
    <property type="entry name" value="FACTOR CWC22-LIKE PROTEIN, PUTATIVE (DUF3245)-RELATED"/>
    <property type="match status" value="1"/>
</dbReference>
<feature type="region of interest" description="Disordered" evidence="1">
    <location>
        <begin position="1"/>
        <end position="73"/>
    </location>
</feature>
<evidence type="ECO:0000256" key="1">
    <source>
        <dbReference type="SAM" id="MobiDB-lite"/>
    </source>
</evidence>
<dbReference type="STRING" id="4155.A0A022QXR0"/>
<evidence type="ECO:0000313" key="2">
    <source>
        <dbReference type="EMBL" id="EYU32123.1"/>
    </source>
</evidence>
<protein>
    <submittedName>
        <fullName evidence="2">Uncharacterized protein</fullName>
    </submittedName>
</protein>
<evidence type="ECO:0000313" key="3">
    <source>
        <dbReference type="Proteomes" id="UP000030748"/>
    </source>
</evidence>
<dbReference type="PANTHER" id="PTHR35741">
    <property type="entry name" value="FACTOR CWC22-LIKE PROTEIN, PUTATIVE (DUF3245)-RELATED"/>
    <property type="match status" value="1"/>
</dbReference>
<dbReference type="OrthoDB" id="1908779at2759"/>
<feature type="region of interest" description="Disordered" evidence="1">
    <location>
        <begin position="91"/>
        <end position="144"/>
    </location>
</feature>
<dbReference type="Proteomes" id="UP000030748">
    <property type="component" value="Unassembled WGS sequence"/>
</dbReference>
<dbReference type="eggNOG" id="ENOG502S732">
    <property type="taxonomic scope" value="Eukaryota"/>
</dbReference>
<dbReference type="OMA" id="DDHRTDA"/>
<dbReference type="EMBL" id="KI630880">
    <property type="protein sequence ID" value="EYU32123.1"/>
    <property type="molecule type" value="Genomic_DNA"/>
</dbReference>
<name>A0A022QXR0_ERYGU</name>
<accession>A0A022QXR0</accession>
<feature type="compositionally biased region" description="Acidic residues" evidence="1">
    <location>
        <begin position="106"/>
        <end position="118"/>
    </location>
</feature>
<sequence length="144" mass="16289">MATSKGDESRNKPQPQLIKLDRNSKLAEQVLNKMSKPKSSANDKPTVQLEARPPWLGLGATLPTESKFTHSDNPVERKLFSMLNDGKRKARLVEEDLATSAKNDEKDDENSSDDDDEMESRTRTFSKSKPRIFNPLLHVTKTKH</sequence>
<organism evidence="2 3">
    <name type="scientific">Erythranthe guttata</name>
    <name type="common">Yellow monkey flower</name>
    <name type="synonym">Mimulus guttatus</name>
    <dbReference type="NCBI Taxonomy" id="4155"/>
    <lineage>
        <taxon>Eukaryota</taxon>
        <taxon>Viridiplantae</taxon>
        <taxon>Streptophyta</taxon>
        <taxon>Embryophyta</taxon>
        <taxon>Tracheophyta</taxon>
        <taxon>Spermatophyta</taxon>
        <taxon>Magnoliopsida</taxon>
        <taxon>eudicotyledons</taxon>
        <taxon>Gunneridae</taxon>
        <taxon>Pentapetalae</taxon>
        <taxon>asterids</taxon>
        <taxon>lamiids</taxon>
        <taxon>Lamiales</taxon>
        <taxon>Phrymaceae</taxon>
        <taxon>Erythranthe</taxon>
    </lineage>
</organism>
<feature type="compositionally biased region" description="Basic and acidic residues" evidence="1">
    <location>
        <begin position="1"/>
        <end position="11"/>
    </location>
</feature>
<proteinExistence type="predicted"/>
<keyword evidence="3" id="KW-1185">Reference proteome</keyword>
<dbReference type="InterPro" id="IPR021641">
    <property type="entry name" value="DUF3245"/>
</dbReference>
<dbReference type="PhylomeDB" id="A0A022QXR0"/>
<dbReference type="Pfam" id="PF11595">
    <property type="entry name" value="DUF3245"/>
    <property type="match status" value="1"/>
</dbReference>
<gene>
    <name evidence="2" type="ORF">MIMGU_mgv1a015816mg</name>
</gene>
<dbReference type="KEGG" id="egt:105963814"/>